<sequence length="61" mass="7109">MQINKFTSWFDINYIATHGSSSYKVNRRSLSIFGPSEFPNLRPFPSIGFKKQFLELICFDS</sequence>
<protein>
    <submittedName>
        <fullName evidence="1">Uncharacterized protein</fullName>
    </submittedName>
</protein>
<evidence type="ECO:0000313" key="1">
    <source>
        <dbReference type="EMBL" id="VEN41745.1"/>
    </source>
</evidence>
<proteinExistence type="predicted"/>
<name>A0A653C1W9_CALMS</name>
<accession>A0A653C1W9</accession>
<organism evidence="1 2">
    <name type="scientific">Callosobruchus maculatus</name>
    <name type="common">Southern cowpea weevil</name>
    <name type="synonym">Pulse bruchid</name>
    <dbReference type="NCBI Taxonomy" id="64391"/>
    <lineage>
        <taxon>Eukaryota</taxon>
        <taxon>Metazoa</taxon>
        <taxon>Ecdysozoa</taxon>
        <taxon>Arthropoda</taxon>
        <taxon>Hexapoda</taxon>
        <taxon>Insecta</taxon>
        <taxon>Pterygota</taxon>
        <taxon>Neoptera</taxon>
        <taxon>Endopterygota</taxon>
        <taxon>Coleoptera</taxon>
        <taxon>Polyphaga</taxon>
        <taxon>Cucujiformia</taxon>
        <taxon>Chrysomeloidea</taxon>
        <taxon>Chrysomelidae</taxon>
        <taxon>Bruchinae</taxon>
        <taxon>Bruchini</taxon>
        <taxon>Callosobruchus</taxon>
    </lineage>
</organism>
<keyword evidence="2" id="KW-1185">Reference proteome</keyword>
<dbReference type="Proteomes" id="UP000410492">
    <property type="component" value="Unassembled WGS sequence"/>
</dbReference>
<evidence type="ECO:0000313" key="2">
    <source>
        <dbReference type="Proteomes" id="UP000410492"/>
    </source>
</evidence>
<reference evidence="1 2" key="1">
    <citation type="submission" date="2019-01" db="EMBL/GenBank/DDBJ databases">
        <authorList>
            <person name="Sayadi A."/>
        </authorList>
    </citation>
    <scope>NUCLEOTIDE SEQUENCE [LARGE SCALE GENOMIC DNA]</scope>
</reference>
<dbReference type="AlphaFoldDB" id="A0A653C1W9"/>
<dbReference type="EMBL" id="CAACVG010006790">
    <property type="protein sequence ID" value="VEN41745.1"/>
    <property type="molecule type" value="Genomic_DNA"/>
</dbReference>
<gene>
    <name evidence="1" type="ORF">CALMAC_LOCUS5471</name>
</gene>